<protein>
    <submittedName>
        <fullName evidence="2">Amidohydrolase</fullName>
    </submittedName>
</protein>
<dbReference type="PANTHER" id="PTHR43135">
    <property type="entry name" value="ALPHA-D-RIBOSE 1-METHYLPHOSPHONATE 5-TRIPHOSPHATE DIPHOSPHATASE"/>
    <property type="match status" value="1"/>
</dbReference>
<sequence length="413" mass="45333">MENSVQTVLKGATIFDGTDNGFHTDALLVFQDDEIVYIGSQKDCDIKIDDESLFYDVSGQFIIPGLIDTHVHLDLHGFPDTYQENLLDDKYRAIRAAIDMEKTVNSGFTTVRNVGSVNYIDIAVKKAVEDGLIAGPRILTSGKIICMQSAGSEYFSGMYREADGVDENRKAAREQLKEGVDFLKVMATGAIMNPGGIPGAPQLDVEEISAVVDEGLKLGIYTAAHAHGSEGIKNAIKAGVRTIEHGTLADEQTLKMMKNNNVYLVSTLSSNYFMVRKENEALIPDFMREKAEEVAQMRKNVIRKALEIGVKVIMGTDAGTPFNYHGNNSMELVRYVRENLMTPEQAIIASTRTAAEAIGLGDVTGTLEVGKSADCVILNKNPMEDISCLLETQNIIMTFKEGNPQKCLCEWNI</sequence>
<feature type="domain" description="Pterin-binding" evidence="1">
    <location>
        <begin position="138"/>
        <end position="413"/>
    </location>
</feature>
<dbReference type="HOGENOM" id="CLU_023620_2_2_2"/>
<reference evidence="2 3" key="1">
    <citation type="submission" date="2010-06" db="EMBL/GenBank/DDBJ databases">
        <title>Complete sequence chromosome of Methanohalobium evestigatum Z-7303.</title>
        <authorList>
            <consortium name="US DOE Joint Genome Institute"/>
            <person name="Lucas S."/>
            <person name="Copeland A."/>
            <person name="Lapidus A."/>
            <person name="Cheng J.-F."/>
            <person name="Bruce D."/>
            <person name="Goodwin L."/>
            <person name="Pitluck S."/>
            <person name="Saunders E."/>
            <person name="Detter J.C."/>
            <person name="Han C."/>
            <person name="Tapia R."/>
            <person name="Land M."/>
            <person name="Hauser L."/>
            <person name="Kyrpides N."/>
            <person name="Mikhailova N."/>
            <person name="Sieprawska-Lupa M."/>
            <person name="Whitman W.B."/>
            <person name="Anderson I."/>
            <person name="Woyke T."/>
        </authorList>
    </citation>
    <scope>NUCLEOTIDE SEQUENCE [LARGE SCALE GENOMIC DNA]</scope>
    <source>
        <strain evidence="3">ATCC BAA-1072 / DSM 3721 / NBRC 107634 / OCM 161 / Z-7303</strain>
    </source>
</reference>
<dbReference type="PROSITE" id="PS01137">
    <property type="entry name" value="TATD_1"/>
    <property type="match status" value="1"/>
</dbReference>
<dbReference type="EMBL" id="CP002069">
    <property type="protein sequence ID" value="ADI74375.1"/>
    <property type="molecule type" value="Genomic_DNA"/>
</dbReference>
<dbReference type="KEGG" id="mev:Metev_1523"/>
<dbReference type="GO" id="GO:0016810">
    <property type="term" value="F:hydrolase activity, acting on carbon-nitrogen (but not peptide) bonds"/>
    <property type="evidence" value="ECO:0007669"/>
    <property type="project" value="InterPro"/>
</dbReference>
<dbReference type="InterPro" id="IPR011059">
    <property type="entry name" value="Metal-dep_hydrolase_composite"/>
</dbReference>
<dbReference type="AlphaFoldDB" id="D7E9V3"/>
<dbReference type="InterPro" id="IPR018228">
    <property type="entry name" value="DNase_TatD-rel_CS"/>
</dbReference>
<dbReference type="PANTHER" id="PTHR43135:SF3">
    <property type="entry name" value="ALPHA-D-RIBOSE 1-METHYLPHOSPHONATE 5-TRIPHOSPHATE DIPHOSPHATASE"/>
    <property type="match status" value="1"/>
</dbReference>
<dbReference type="InterPro" id="IPR006680">
    <property type="entry name" value="Amidohydro-rel"/>
</dbReference>
<dbReference type="InterPro" id="IPR000489">
    <property type="entry name" value="Pterin-binding_dom"/>
</dbReference>
<dbReference type="GO" id="GO:0042558">
    <property type="term" value="P:pteridine-containing compound metabolic process"/>
    <property type="evidence" value="ECO:0007669"/>
    <property type="project" value="InterPro"/>
</dbReference>
<organism evidence="2 3">
    <name type="scientific">Methanohalobium evestigatum (strain ATCC BAA-1072 / DSM 3721 / NBRC 107634 / OCM 161 / Z-7303)</name>
    <dbReference type="NCBI Taxonomy" id="644295"/>
    <lineage>
        <taxon>Archaea</taxon>
        <taxon>Methanobacteriati</taxon>
        <taxon>Methanobacteriota</taxon>
        <taxon>Stenosarchaea group</taxon>
        <taxon>Methanomicrobia</taxon>
        <taxon>Methanosarcinales</taxon>
        <taxon>Methanosarcinaceae</taxon>
        <taxon>Methanohalobium</taxon>
    </lineage>
</organism>
<proteinExistence type="predicted"/>
<keyword evidence="3" id="KW-1185">Reference proteome</keyword>
<dbReference type="InterPro" id="IPR057744">
    <property type="entry name" value="OTAase-like"/>
</dbReference>
<dbReference type="SUPFAM" id="SSF51338">
    <property type="entry name" value="Composite domain of metallo-dependent hydrolases"/>
    <property type="match status" value="1"/>
</dbReference>
<dbReference type="Gene3D" id="2.30.40.10">
    <property type="entry name" value="Urease, subunit C, domain 1"/>
    <property type="match status" value="1"/>
</dbReference>
<dbReference type="InterPro" id="IPR032466">
    <property type="entry name" value="Metal_Hydrolase"/>
</dbReference>
<keyword evidence="2" id="KW-0378">Hydrolase</keyword>
<gene>
    <name evidence="2" type="ordered locus">Metev_1523</name>
</gene>
<dbReference type="SUPFAM" id="SSF51556">
    <property type="entry name" value="Metallo-dependent hydrolases"/>
    <property type="match status" value="1"/>
</dbReference>
<dbReference type="GeneID" id="9347163"/>
<evidence type="ECO:0000259" key="1">
    <source>
        <dbReference type="PROSITE" id="PS50972"/>
    </source>
</evidence>
<evidence type="ECO:0000313" key="3">
    <source>
        <dbReference type="Proteomes" id="UP000000391"/>
    </source>
</evidence>
<dbReference type="Proteomes" id="UP000000391">
    <property type="component" value="Chromosome"/>
</dbReference>
<accession>D7E9V3</accession>
<dbReference type="RefSeq" id="WP_013194940.1">
    <property type="nucleotide sequence ID" value="NC_014253.1"/>
</dbReference>
<dbReference type="Pfam" id="PF01979">
    <property type="entry name" value="Amidohydro_1"/>
    <property type="match status" value="1"/>
</dbReference>
<dbReference type="OrthoDB" id="24954at2157"/>
<dbReference type="STRING" id="644295.Metev_1523"/>
<dbReference type="InterPro" id="IPR051781">
    <property type="entry name" value="Metallo-dep_Hydrolase"/>
</dbReference>
<dbReference type="CDD" id="cd01299">
    <property type="entry name" value="Met_dep_hydrolase_A"/>
    <property type="match status" value="1"/>
</dbReference>
<dbReference type="Gene3D" id="3.20.20.140">
    <property type="entry name" value="Metal-dependent hydrolases"/>
    <property type="match status" value="1"/>
</dbReference>
<name>D7E9V3_METEZ</name>
<dbReference type="PROSITE" id="PS50972">
    <property type="entry name" value="PTERIN_BINDING"/>
    <property type="match status" value="1"/>
</dbReference>
<evidence type="ECO:0000313" key="2">
    <source>
        <dbReference type="EMBL" id="ADI74375.1"/>
    </source>
</evidence>